<dbReference type="Proteomes" id="UP001361239">
    <property type="component" value="Unassembled WGS sequence"/>
</dbReference>
<name>A0ABU8RTK0_9SPHN</name>
<sequence length="246" mass="27132">MTETANVTTDRAEPDPADASGGALGDVSHNLNGQRLGRKGRGTRERILAACVDVLAESDVPISMSAVARRAALGMTSLYNYFSDLTELLLAVLEPVMATAEESYLAMLRERWPDDGLGERAYAFMSAYHDFWARNSRLLHLRNTMADTRDERMMIHRVSSTQPLIGLFVTQMGGSGDEMMSPLRGMATVLMTGIERTVTVSTDTGLTSLFGERERRQPDHYMVPEARLIELAIADTRARVARGEFG</sequence>
<keyword evidence="1 2" id="KW-0238">DNA-binding</keyword>
<dbReference type="RefSeq" id="WP_339586229.1">
    <property type="nucleotide sequence ID" value="NZ_JBBHJZ010000001.1"/>
</dbReference>
<dbReference type="SUPFAM" id="SSF46689">
    <property type="entry name" value="Homeodomain-like"/>
    <property type="match status" value="1"/>
</dbReference>
<evidence type="ECO:0000256" key="1">
    <source>
        <dbReference type="ARBA" id="ARBA00023125"/>
    </source>
</evidence>
<dbReference type="EMBL" id="JBBHJZ010000001">
    <property type="protein sequence ID" value="MEJ5976313.1"/>
    <property type="molecule type" value="Genomic_DNA"/>
</dbReference>
<evidence type="ECO:0000256" key="3">
    <source>
        <dbReference type="SAM" id="MobiDB-lite"/>
    </source>
</evidence>
<comment type="caution">
    <text evidence="5">The sequence shown here is derived from an EMBL/GenBank/DDBJ whole genome shotgun (WGS) entry which is preliminary data.</text>
</comment>
<accession>A0ABU8RTK0</accession>
<evidence type="ECO:0000256" key="2">
    <source>
        <dbReference type="PROSITE-ProRule" id="PRU00335"/>
    </source>
</evidence>
<evidence type="ECO:0000259" key="4">
    <source>
        <dbReference type="PROSITE" id="PS50977"/>
    </source>
</evidence>
<feature type="DNA-binding region" description="H-T-H motif" evidence="2">
    <location>
        <begin position="63"/>
        <end position="82"/>
    </location>
</feature>
<dbReference type="InterPro" id="IPR009057">
    <property type="entry name" value="Homeodomain-like_sf"/>
</dbReference>
<dbReference type="Gene3D" id="1.10.357.10">
    <property type="entry name" value="Tetracycline Repressor, domain 2"/>
    <property type="match status" value="1"/>
</dbReference>
<evidence type="ECO:0000313" key="6">
    <source>
        <dbReference type="Proteomes" id="UP001361239"/>
    </source>
</evidence>
<organism evidence="5 6">
    <name type="scientific">Novosphingobium anseongense</name>
    <dbReference type="NCBI Taxonomy" id="3133436"/>
    <lineage>
        <taxon>Bacteria</taxon>
        <taxon>Pseudomonadati</taxon>
        <taxon>Pseudomonadota</taxon>
        <taxon>Alphaproteobacteria</taxon>
        <taxon>Sphingomonadales</taxon>
        <taxon>Sphingomonadaceae</taxon>
        <taxon>Novosphingobium</taxon>
    </lineage>
</organism>
<reference evidence="5 6" key="1">
    <citation type="submission" date="2024-03" db="EMBL/GenBank/DDBJ databases">
        <authorList>
            <person name="Jo J.-H."/>
        </authorList>
    </citation>
    <scope>NUCLEOTIDE SEQUENCE [LARGE SCALE GENOMIC DNA]</scope>
    <source>
        <strain evidence="5 6">PS1R-30</strain>
    </source>
</reference>
<evidence type="ECO:0000313" key="5">
    <source>
        <dbReference type="EMBL" id="MEJ5976313.1"/>
    </source>
</evidence>
<feature type="domain" description="HTH tetR-type" evidence="4">
    <location>
        <begin position="41"/>
        <end position="100"/>
    </location>
</feature>
<gene>
    <name evidence="5" type="ORF">WG901_06685</name>
</gene>
<keyword evidence="6" id="KW-1185">Reference proteome</keyword>
<dbReference type="PROSITE" id="PS50977">
    <property type="entry name" value="HTH_TETR_2"/>
    <property type="match status" value="1"/>
</dbReference>
<dbReference type="InterPro" id="IPR001647">
    <property type="entry name" value="HTH_TetR"/>
</dbReference>
<feature type="region of interest" description="Disordered" evidence="3">
    <location>
        <begin position="1"/>
        <end position="37"/>
    </location>
</feature>
<protein>
    <submittedName>
        <fullName evidence="5">TetR/AcrR family transcriptional regulator</fullName>
    </submittedName>
</protein>
<proteinExistence type="predicted"/>